<protein>
    <submittedName>
        <fullName evidence="8">MATE family efflux transporter</fullName>
    </submittedName>
</protein>
<proteinExistence type="predicted"/>
<gene>
    <name evidence="8" type="ORF">IAB67_09655</name>
</gene>
<reference evidence="8" key="1">
    <citation type="submission" date="2020-10" db="EMBL/GenBank/DDBJ databases">
        <authorList>
            <person name="Gilroy R."/>
        </authorList>
    </citation>
    <scope>NUCLEOTIDE SEQUENCE</scope>
    <source>
        <strain evidence="8">CHK191-8634</strain>
    </source>
</reference>
<evidence type="ECO:0000256" key="1">
    <source>
        <dbReference type="ARBA" id="ARBA00004651"/>
    </source>
</evidence>
<evidence type="ECO:0000256" key="4">
    <source>
        <dbReference type="ARBA" id="ARBA00022692"/>
    </source>
</evidence>
<keyword evidence="4 7" id="KW-0812">Transmembrane</keyword>
<feature type="transmembrane region" description="Helical" evidence="7">
    <location>
        <begin position="361"/>
        <end position="382"/>
    </location>
</feature>
<dbReference type="PANTHER" id="PTHR43549:SF2">
    <property type="entry name" value="MULTIDRUG RESISTANCE PROTEIN NORM-RELATED"/>
    <property type="match status" value="1"/>
</dbReference>
<dbReference type="Proteomes" id="UP000824073">
    <property type="component" value="Unassembled WGS sequence"/>
</dbReference>
<feature type="transmembrane region" description="Helical" evidence="7">
    <location>
        <begin position="316"/>
        <end position="335"/>
    </location>
</feature>
<evidence type="ECO:0000313" key="8">
    <source>
        <dbReference type="EMBL" id="HIU44549.1"/>
    </source>
</evidence>
<evidence type="ECO:0000256" key="2">
    <source>
        <dbReference type="ARBA" id="ARBA00022448"/>
    </source>
</evidence>
<reference evidence="8" key="2">
    <citation type="journal article" date="2021" name="PeerJ">
        <title>Extensive microbial diversity within the chicken gut microbiome revealed by metagenomics and culture.</title>
        <authorList>
            <person name="Gilroy R."/>
            <person name="Ravi A."/>
            <person name="Getino M."/>
            <person name="Pursley I."/>
            <person name="Horton D.L."/>
            <person name="Alikhan N.F."/>
            <person name="Baker D."/>
            <person name="Gharbi K."/>
            <person name="Hall N."/>
            <person name="Watson M."/>
            <person name="Adriaenssens E.M."/>
            <person name="Foster-Nyarko E."/>
            <person name="Jarju S."/>
            <person name="Secka A."/>
            <person name="Antonio M."/>
            <person name="Oren A."/>
            <person name="Chaudhuri R.R."/>
            <person name="La Ragione R."/>
            <person name="Hildebrand F."/>
            <person name="Pallen M.J."/>
        </authorList>
    </citation>
    <scope>NUCLEOTIDE SEQUENCE</scope>
    <source>
        <strain evidence="8">CHK191-8634</strain>
    </source>
</reference>
<evidence type="ECO:0000313" key="9">
    <source>
        <dbReference type="Proteomes" id="UP000824073"/>
    </source>
</evidence>
<comment type="subcellular location">
    <subcellularLocation>
        <location evidence="1">Cell membrane</location>
        <topology evidence="1">Multi-pass membrane protein</topology>
    </subcellularLocation>
</comment>
<feature type="non-terminal residue" evidence="8">
    <location>
        <position position="445"/>
    </location>
</feature>
<keyword evidence="2" id="KW-0813">Transport</keyword>
<dbReference type="InterPro" id="IPR002528">
    <property type="entry name" value="MATE_fam"/>
</dbReference>
<dbReference type="InterPro" id="IPR048279">
    <property type="entry name" value="MdtK-like"/>
</dbReference>
<evidence type="ECO:0000256" key="3">
    <source>
        <dbReference type="ARBA" id="ARBA00022475"/>
    </source>
</evidence>
<evidence type="ECO:0000256" key="7">
    <source>
        <dbReference type="SAM" id="Phobius"/>
    </source>
</evidence>
<feature type="transmembrane region" description="Helical" evidence="7">
    <location>
        <begin position="136"/>
        <end position="157"/>
    </location>
</feature>
<feature type="transmembrane region" description="Helical" evidence="7">
    <location>
        <begin position="93"/>
        <end position="116"/>
    </location>
</feature>
<feature type="transmembrane region" description="Helical" evidence="7">
    <location>
        <begin position="169"/>
        <end position="188"/>
    </location>
</feature>
<dbReference type="GO" id="GO:0005886">
    <property type="term" value="C:plasma membrane"/>
    <property type="evidence" value="ECO:0007669"/>
    <property type="project" value="UniProtKB-SubCell"/>
</dbReference>
<feature type="transmembrane region" description="Helical" evidence="7">
    <location>
        <begin position="415"/>
        <end position="435"/>
    </location>
</feature>
<evidence type="ECO:0000256" key="5">
    <source>
        <dbReference type="ARBA" id="ARBA00022989"/>
    </source>
</evidence>
<feature type="transmembrane region" description="Helical" evidence="7">
    <location>
        <begin position="389"/>
        <end position="409"/>
    </location>
</feature>
<sequence length="445" mass="47896">MNSFDLYTKTPPLRLFFTVAIPGAISMVVSSLWGLFDGIFVGQFLGEQAFAAVNLAFPLMLINFSLADLIGVGSAVPISIAMGKKQEQEASNYFTCACIMIVASGLFVGLLLYMAAPALLSLMGAEGELRELATEYIRVYAICSPVTTIVFAVDNFLRICGRIKTSMALNILMSVMIMGLELLCLSVLDMGIGGSALAVSSGMFICAVVALYPFWRRQLPLRFCRPRFSARLIRQIVSSGSPTFLSNTAARLASILMNVVLLRVGGQSAINVYGVLMYAGDIVQQLLYGTCDSLQPAIGYNWGAGQVGRVKSIIKCCLCAGAVISISGAVLMLLFPRQITLLFLDEGGSELLSMSVHALRLFSAAYLTRWFGFAVQSFLIALDKPLPATVLSVSNAFVFPVALIALLWPLGLDGLWLNTPITSALVSVLAVFIALRMKNLLKTPT</sequence>
<dbReference type="EMBL" id="DVMR01000070">
    <property type="protein sequence ID" value="HIU44549.1"/>
    <property type="molecule type" value="Genomic_DNA"/>
</dbReference>
<feature type="transmembrane region" description="Helical" evidence="7">
    <location>
        <begin position="56"/>
        <end position="81"/>
    </location>
</feature>
<dbReference type="GO" id="GO:0015297">
    <property type="term" value="F:antiporter activity"/>
    <property type="evidence" value="ECO:0007669"/>
    <property type="project" value="InterPro"/>
</dbReference>
<organism evidence="8 9">
    <name type="scientific">Candidatus Ventrousia excrementavium</name>
    <dbReference type="NCBI Taxonomy" id="2840961"/>
    <lineage>
        <taxon>Bacteria</taxon>
        <taxon>Bacillati</taxon>
        <taxon>Bacillota</taxon>
        <taxon>Clostridia</taxon>
        <taxon>Eubacteriales</taxon>
        <taxon>Clostridiaceae</taxon>
        <taxon>Clostridiaceae incertae sedis</taxon>
        <taxon>Candidatus Ventrousia</taxon>
    </lineage>
</organism>
<dbReference type="InterPro" id="IPR052031">
    <property type="entry name" value="Membrane_Transporter-Flippase"/>
</dbReference>
<feature type="transmembrane region" description="Helical" evidence="7">
    <location>
        <begin position="12"/>
        <end position="36"/>
    </location>
</feature>
<keyword evidence="3" id="KW-1003">Cell membrane</keyword>
<dbReference type="PANTHER" id="PTHR43549">
    <property type="entry name" value="MULTIDRUG RESISTANCE PROTEIN YPNP-RELATED"/>
    <property type="match status" value="1"/>
</dbReference>
<keyword evidence="6 7" id="KW-0472">Membrane</keyword>
<comment type="caution">
    <text evidence="8">The sequence shown here is derived from an EMBL/GenBank/DDBJ whole genome shotgun (WGS) entry which is preliminary data.</text>
</comment>
<dbReference type="GO" id="GO:0042910">
    <property type="term" value="F:xenobiotic transmembrane transporter activity"/>
    <property type="evidence" value="ECO:0007669"/>
    <property type="project" value="InterPro"/>
</dbReference>
<keyword evidence="5 7" id="KW-1133">Transmembrane helix</keyword>
<feature type="transmembrane region" description="Helical" evidence="7">
    <location>
        <begin position="194"/>
        <end position="215"/>
    </location>
</feature>
<name>A0A9D1LMF5_9CLOT</name>
<dbReference type="AlphaFoldDB" id="A0A9D1LMF5"/>
<accession>A0A9D1LMF5</accession>
<dbReference type="PIRSF" id="PIRSF006603">
    <property type="entry name" value="DinF"/>
    <property type="match status" value="1"/>
</dbReference>
<dbReference type="Pfam" id="PF01554">
    <property type="entry name" value="MatE"/>
    <property type="match status" value="2"/>
</dbReference>
<evidence type="ECO:0000256" key="6">
    <source>
        <dbReference type="ARBA" id="ARBA00023136"/>
    </source>
</evidence>